<evidence type="ECO:0000256" key="4">
    <source>
        <dbReference type="PROSITE-ProRule" id="PRU00409"/>
    </source>
</evidence>
<dbReference type="PANTHER" id="PTHR43585:SF2">
    <property type="entry name" value="ATP-GRASP ENZYME FSQD"/>
    <property type="match status" value="1"/>
</dbReference>
<dbReference type="PANTHER" id="PTHR43585">
    <property type="entry name" value="FUMIPYRROLE BIOSYNTHESIS PROTEIN C"/>
    <property type="match status" value="1"/>
</dbReference>
<dbReference type="Gene3D" id="3.30.470.20">
    <property type="entry name" value="ATP-grasp fold, B domain"/>
    <property type="match status" value="2"/>
</dbReference>
<sequence length="803" mass="88606">MKLVLVLVYGVMGEIQFFLKHDVINIYRVKLYVALVFVPLDKGLYKIGQKLVPFLINGVAMHKKKNNAYAYPLVVKPVESAGSDDVFKCESSDEVKTAVERICGKVNGLGNINEGALIQEFLRGEEYVVDSVSRDGVHKLIAIWHYDKRYVNQANFVYHGMSLLDGNGFTSTEKEKVLAQKLKQYAFSVLDALKIINGPSHMEVKVDPESLEPCLVEVGARCHGGEGSWSTIARACTGYDQVDATLYAYLDDQKFEQLSSQPPPLIKHGAELFFVSRTSGMIRSIQKATEYISSLPSFAKIEWQLKEGDFAPLTTDCFTRPGSAQLIHTSRDQLAIDCKNIRLLETSSRPAGIPPLLDLEFVCKKPIDRGTVIIVDPYSTGAMLAARVRSHHRKKLLVVHSDPNSPIMNYVAAGTEIRAHGSVMHSNQGCEVTAKDCATAAKGAIVGVLPGAETGVVLADQLADIFATRANPQHLSAARRNKYLMGEAVRKAGVRAVRQAKANNWTQAQGFIKELENQNHAVFPLIVKPIESAGSDDVFKCNSSQEVRQAVERITGKINGLGYLNEGALIQEFLQGDEFVVDAVSRDGIHKITAVWMYDKRSVNGTNFVYFGMQMVDFFGTDKRLTQIAHKLADYSNQVRNALQIFDGPSHMEIKVHPDSLEPCLVEVGARCHGGEGSWLTVADACVGYNQVDVTLDAYLDPDAFDALPLIPNKLSNYGCEVFLVSHHSGIVAETHVDLIRKLRSFAKMELQVQPGSKLKPTIDCFTRPGAVQLIHPDPNVVLADCETIRQLESEGKLFTLEQ</sequence>
<proteinExistence type="predicted"/>
<dbReference type="AlphaFoldDB" id="A0A7S3JRM9"/>
<accession>A0A7S3JRM9</accession>
<dbReference type="NCBIfam" id="NF005543">
    <property type="entry name" value="PRK07206.1"/>
    <property type="match status" value="1"/>
</dbReference>
<dbReference type="Pfam" id="PF13535">
    <property type="entry name" value="ATP-grasp_4"/>
    <property type="match status" value="2"/>
</dbReference>
<evidence type="ECO:0000256" key="3">
    <source>
        <dbReference type="ARBA" id="ARBA00022840"/>
    </source>
</evidence>
<keyword evidence="2 4" id="KW-0547">Nucleotide-binding</keyword>
<evidence type="ECO:0000313" key="6">
    <source>
        <dbReference type="EMBL" id="CAE0360395.1"/>
    </source>
</evidence>
<dbReference type="GO" id="GO:0046872">
    <property type="term" value="F:metal ion binding"/>
    <property type="evidence" value="ECO:0007669"/>
    <property type="project" value="InterPro"/>
</dbReference>
<dbReference type="InterPro" id="IPR052032">
    <property type="entry name" value="ATP-dep_AA_Ligase"/>
</dbReference>
<dbReference type="PROSITE" id="PS50975">
    <property type="entry name" value="ATP_GRASP"/>
    <property type="match status" value="2"/>
</dbReference>
<gene>
    <name evidence="6" type="ORF">ALAG00032_LOCUS1125</name>
</gene>
<keyword evidence="1" id="KW-0436">Ligase</keyword>
<dbReference type="GO" id="GO:0016874">
    <property type="term" value="F:ligase activity"/>
    <property type="evidence" value="ECO:0007669"/>
    <property type="project" value="UniProtKB-KW"/>
</dbReference>
<feature type="domain" description="ATP-grasp" evidence="5">
    <location>
        <begin position="486"/>
        <end position="700"/>
    </location>
</feature>
<dbReference type="EMBL" id="HBIJ01001561">
    <property type="protein sequence ID" value="CAE0360395.1"/>
    <property type="molecule type" value="Transcribed_RNA"/>
</dbReference>
<dbReference type="GO" id="GO:0005524">
    <property type="term" value="F:ATP binding"/>
    <property type="evidence" value="ECO:0007669"/>
    <property type="project" value="UniProtKB-UniRule"/>
</dbReference>
<feature type="domain" description="ATP-grasp" evidence="5">
    <location>
        <begin position="41"/>
        <end position="250"/>
    </location>
</feature>
<name>A0A7S3JRM9_9STRA</name>
<dbReference type="SUPFAM" id="SSF56059">
    <property type="entry name" value="Glutathione synthetase ATP-binding domain-like"/>
    <property type="match status" value="2"/>
</dbReference>
<organism evidence="6">
    <name type="scientific">Aureoumbra lagunensis</name>
    <dbReference type="NCBI Taxonomy" id="44058"/>
    <lineage>
        <taxon>Eukaryota</taxon>
        <taxon>Sar</taxon>
        <taxon>Stramenopiles</taxon>
        <taxon>Ochrophyta</taxon>
        <taxon>Pelagophyceae</taxon>
        <taxon>Pelagomonadales</taxon>
        <taxon>Aureoumbra</taxon>
    </lineage>
</organism>
<keyword evidence="3 4" id="KW-0067">ATP-binding</keyword>
<evidence type="ECO:0000259" key="5">
    <source>
        <dbReference type="PROSITE" id="PS50975"/>
    </source>
</evidence>
<evidence type="ECO:0000256" key="1">
    <source>
        <dbReference type="ARBA" id="ARBA00022598"/>
    </source>
</evidence>
<protein>
    <recommendedName>
        <fullName evidence="5">ATP-grasp domain-containing protein</fullName>
    </recommendedName>
</protein>
<evidence type="ECO:0000256" key="2">
    <source>
        <dbReference type="ARBA" id="ARBA00022741"/>
    </source>
</evidence>
<dbReference type="InterPro" id="IPR011761">
    <property type="entry name" value="ATP-grasp"/>
</dbReference>
<reference evidence="6" key="1">
    <citation type="submission" date="2021-01" db="EMBL/GenBank/DDBJ databases">
        <authorList>
            <person name="Corre E."/>
            <person name="Pelletier E."/>
            <person name="Niang G."/>
            <person name="Scheremetjew M."/>
            <person name="Finn R."/>
            <person name="Kale V."/>
            <person name="Holt S."/>
            <person name="Cochrane G."/>
            <person name="Meng A."/>
            <person name="Brown T."/>
            <person name="Cohen L."/>
        </authorList>
    </citation>
    <scope>NUCLEOTIDE SEQUENCE</scope>
    <source>
        <strain evidence="6">CCMP1510</strain>
    </source>
</reference>